<dbReference type="PROSITE" id="PS50156">
    <property type="entry name" value="SSD"/>
    <property type="match status" value="1"/>
</dbReference>
<evidence type="ECO:0000313" key="9">
    <source>
        <dbReference type="Proteomes" id="UP001596528"/>
    </source>
</evidence>
<dbReference type="RefSeq" id="WP_138789377.1">
    <property type="nucleotide sequence ID" value="NZ_JBHTGQ010000009.1"/>
</dbReference>
<feature type="transmembrane region" description="Helical" evidence="6">
    <location>
        <begin position="309"/>
        <end position="336"/>
    </location>
</feature>
<feature type="transmembrane region" description="Helical" evidence="6">
    <location>
        <begin position="206"/>
        <end position="228"/>
    </location>
</feature>
<dbReference type="Pfam" id="PF03176">
    <property type="entry name" value="MMPL"/>
    <property type="match status" value="2"/>
</dbReference>
<keyword evidence="9" id="KW-1185">Reference proteome</keyword>
<feature type="transmembrane region" description="Helical" evidence="6">
    <location>
        <begin position="280"/>
        <end position="302"/>
    </location>
</feature>
<feature type="transmembrane region" description="Helical" evidence="6">
    <location>
        <begin position="26"/>
        <end position="47"/>
    </location>
</feature>
<evidence type="ECO:0000256" key="3">
    <source>
        <dbReference type="ARBA" id="ARBA00022692"/>
    </source>
</evidence>
<feature type="transmembrane region" description="Helical" evidence="6">
    <location>
        <begin position="585"/>
        <end position="604"/>
    </location>
</feature>
<dbReference type="InterPro" id="IPR004869">
    <property type="entry name" value="MMPL_dom"/>
</dbReference>
<dbReference type="PANTHER" id="PTHR33406">
    <property type="entry name" value="MEMBRANE PROTEIN MJ1562-RELATED"/>
    <property type="match status" value="1"/>
</dbReference>
<keyword evidence="5 6" id="KW-0472">Membrane</keyword>
<dbReference type="EMBL" id="JBHTGQ010000009">
    <property type="protein sequence ID" value="MFC7749072.1"/>
    <property type="molecule type" value="Genomic_DNA"/>
</dbReference>
<evidence type="ECO:0000313" key="8">
    <source>
        <dbReference type="EMBL" id="MFC7749072.1"/>
    </source>
</evidence>
<dbReference type="Gene3D" id="1.20.1640.10">
    <property type="entry name" value="Multidrug efflux transporter AcrB transmembrane domain"/>
    <property type="match status" value="2"/>
</dbReference>
<evidence type="ECO:0000256" key="6">
    <source>
        <dbReference type="SAM" id="Phobius"/>
    </source>
</evidence>
<reference evidence="9" key="1">
    <citation type="journal article" date="2019" name="Int. J. Syst. Evol. Microbiol.">
        <title>The Global Catalogue of Microorganisms (GCM) 10K type strain sequencing project: providing services to taxonomists for standard genome sequencing and annotation.</title>
        <authorList>
            <consortium name="The Broad Institute Genomics Platform"/>
            <consortium name="The Broad Institute Genome Sequencing Center for Infectious Disease"/>
            <person name="Wu L."/>
            <person name="Ma J."/>
        </authorList>
    </citation>
    <scope>NUCLEOTIDE SEQUENCE [LARGE SCALE GENOMIC DNA]</scope>
    <source>
        <strain evidence="9">JCM 18657</strain>
    </source>
</reference>
<evidence type="ECO:0000256" key="4">
    <source>
        <dbReference type="ARBA" id="ARBA00022989"/>
    </source>
</evidence>
<dbReference type="InterPro" id="IPR000731">
    <property type="entry name" value="SSD"/>
</dbReference>
<feature type="transmembrane region" description="Helical" evidence="6">
    <location>
        <begin position="671"/>
        <end position="689"/>
    </location>
</feature>
<name>A0ABW2V385_9BACL</name>
<feature type="transmembrane region" description="Helical" evidence="6">
    <location>
        <begin position="372"/>
        <end position="390"/>
    </location>
</feature>
<feature type="transmembrane region" description="Helical" evidence="6">
    <location>
        <begin position="240"/>
        <end position="260"/>
    </location>
</feature>
<sequence length="739" mass="79550">MKESQSKGNGLAWWGRTIYRWRRTVALLWLIAVLGFGFAALGTTDLLKDDGFTPKGSDSERGLALLREELGVSASYLNLVYVAPPGRELGSEAETRAILDSLSPLAESPEVAAIRPNPASRTDTANHIWSVLVYLNVPEDRAMEVYPELKEKIRAPEGLEVYVTGTTPVILDMQRASRSDIVKAEIIGLPIALIVLLLVFGTVPAAALPMAVGLASVSVTLGIVWFIARNVSLSNFLPNMVTMIGLAVGIDYALFMVSRFREELRRGGDAERAVVETSRTAGRSILFSGVAVLIGLVAMFLVDLNIFRSLALGGVLVVTVSVLAANTLLPALLGLLGRRIDSWPVLPKAWRERQSESRFWPGVASFVMRRPVPIVLVLASGLIALALPLGGMRLNVPDAEVLPPAYESRLGSDLLRQAYDRSELNPIQVALPLGVSYADPSAVSRVNRLTERLSALPGVRDVRSYAKLLASDGLPEPGHGERPVNPALLDAVERSGLAKGETALITIVPEPEPDSEDAEALVRDVRLLVGEMESDAFVTGGPAYRADILERIESKLWIVVGLVMAVTYAVLLLAFRSVLLPLKAVVMNALSLGASLGLVVIVFQEGFGADLLQVTSIGYVNAILPVVVFCVVFGISMDYEVFLLSRIAEEYEETGDNDGSTARGLARTGSLITSAAFILIAVVGSFIWTDIEVMKALGLGLAGAVLIDATLIRVLMVPALMKLLGRLNWWAPAWLRARG</sequence>
<keyword evidence="3 6" id="KW-0812">Transmembrane</keyword>
<evidence type="ECO:0000256" key="2">
    <source>
        <dbReference type="ARBA" id="ARBA00022475"/>
    </source>
</evidence>
<gene>
    <name evidence="8" type="ORF">ACFQWB_03810</name>
</gene>
<proteinExistence type="predicted"/>
<evidence type="ECO:0000256" key="5">
    <source>
        <dbReference type="ARBA" id="ARBA00023136"/>
    </source>
</evidence>
<organism evidence="8 9">
    <name type="scientific">Paenibacillus thermoaerophilus</name>
    <dbReference type="NCBI Taxonomy" id="1215385"/>
    <lineage>
        <taxon>Bacteria</taxon>
        <taxon>Bacillati</taxon>
        <taxon>Bacillota</taxon>
        <taxon>Bacilli</taxon>
        <taxon>Bacillales</taxon>
        <taxon>Paenibacillaceae</taxon>
        <taxon>Paenibacillus</taxon>
    </lineage>
</organism>
<keyword evidence="2" id="KW-1003">Cell membrane</keyword>
<feature type="transmembrane region" description="Helical" evidence="6">
    <location>
        <begin position="616"/>
        <end position="636"/>
    </location>
</feature>
<dbReference type="PANTHER" id="PTHR33406:SF13">
    <property type="entry name" value="MEMBRANE PROTEIN YDFJ"/>
    <property type="match status" value="1"/>
</dbReference>
<dbReference type="SUPFAM" id="SSF82866">
    <property type="entry name" value="Multidrug efflux transporter AcrB transmembrane domain"/>
    <property type="match status" value="2"/>
</dbReference>
<feature type="domain" description="SSD" evidence="7">
    <location>
        <begin position="214"/>
        <end position="335"/>
    </location>
</feature>
<comment type="subcellular location">
    <subcellularLocation>
        <location evidence="1">Cell membrane</location>
        <topology evidence="1">Multi-pass membrane protein</topology>
    </subcellularLocation>
</comment>
<dbReference type="InterPro" id="IPR050545">
    <property type="entry name" value="Mycobact_MmpL"/>
</dbReference>
<accession>A0ABW2V385</accession>
<comment type="caution">
    <text evidence="8">The sequence shown here is derived from an EMBL/GenBank/DDBJ whole genome shotgun (WGS) entry which is preliminary data.</text>
</comment>
<dbReference type="Proteomes" id="UP001596528">
    <property type="component" value="Unassembled WGS sequence"/>
</dbReference>
<evidence type="ECO:0000256" key="1">
    <source>
        <dbReference type="ARBA" id="ARBA00004651"/>
    </source>
</evidence>
<evidence type="ECO:0000259" key="7">
    <source>
        <dbReference type="PROSITE" id="PS50156"/>
    </source>
</evidence>
<feature type="transmembrane region" description="Helical" evidence="6">
    <location>
        <begin position="556"/>
        <end position="579"/>
    </location>
</feature>
<protein>
    <submittedName>
        <fullName evidence="8">MMPL family transporter</fullName>
    </submittedName>
</protein>
<feature type="transmembrane region" description="Helical" evidence="6">
    <location>
        <begin position="696"/>
        <end position="721"/>
    </location>
</feature>
<keyword evidence="4 6" id="KW-1133">Transmembrane helix</keyword>